<feature type="region of interest" description="Disordered" evidence="1">
    <location>
        <begin position="103"/>
        <end position="134"/>
    </location>
</feature>
<protein>
    <submittedName>
        <fullName evidence="2">Uncharacterized protein</fullName>
    </submittedName>
</protein>
<feature type="compositionally biased region" description="Polar residues" evidence="1">
    <location>
        <begin position="1"/>
        <end position="13"/>
    </location>
</feature>
<feature type="region of interest" description="Disordered" evidence="1">
    <location>
        <begin position="1"/>
        <end position="24"/>
    </location>
</feature>
<feature type="compositionally biased region" description="Gly residues" evidence="1">
    <location>
        <begin position="107"/>
        <end position="124"/>
    </location>
</feature>
<feature type="region of interest" description="Disordered" evidence="1">
    <location>
        <begin position="170"/>
        <end position="251"/>
    </location>
</feature>
<name>A0A182ILR4_ANOAO</name>
<evidence type="ECO:0000256" key="1">
    <source>
        <dbReference type="SAM" id="MobiDB-lite"/>
    </source>
</evidence>
<dbReference type="EnsemblMetazoa" id="AATE001538-RA">
    <property type="protein sequence ID" value="AATE001538-PA.1"/>
    <property type="gene ID" value="AATE001538"/>
</dbReference>
<feature type="compositionally biased region" description="Polar residues" evidence="1">
    <location>
        <begin position="78"/>
        <end position="96"/>
    </location>
</feature>
<proteinExistence type="predicted"/>
<evidence type="ECO:0000313" key="2">
    <source>
        <dbReference type="EnsemblMetazoa" id="AATE001538-PA.1"/>
    </source>
</evidence>
<dbReference type="AlphaFoldDB" id="A0A182ILR4"/>
<sequence length="417" mass="42921">MSPSSRTALTVSRGSPHCTPPTPPVVTSTTFEGAPFPCPFSPWIVEDPSSTKPPPVGTLPTHPWLTSVPALTRFTPHSFDTTRSASPYDSGTTRNTLPALENARPAFGGGGGGGGGTAGGGPGTGRERSPRPTTTNSCCCCCSSSSSSSSSWRVSNSQFVCGSAASSFSSCTNSSSGSSRCPTRPTQITSPSPAQPASEDNSSSSSSSSSSCSSSSSTSSSSSSSSVDPFTSTTVSTTSSGSPTRALPPGKILQISSDSAPLLSGVSVFWRSSSTARGCRCTALSDVTVDGVSESSALPPHRFSSFAPCVLVALSLSTRGPCPLEFSHWQTLVVTPPSYLVKDTVESSSSSSSSGTHGSAWFPFCWCTQMCALSVTSTSSEEPAPLFEYGQFLRWARHLHRSPVHSDRTTVGGEQVP</sequence>
<accession>A0A182ILR4</accession>
<feature type="compositionally biased region" description="Low complexity" evidence="1">
    <location>
        <begin position="202"/>
        <end position="244"/>
    </location>
</feature>
<organism evidence="2">
    <name type="scientific">Anopheles atroparvus</name>
    <name type="common">European mosquito</name>
    <dbReference type="NCBI Taxonomy" id="41427"/>
    <lineage>
        <taxon>Eukaryota</taxon>
        <taxon>Metazoa</taxon>
        <taxon>Ecdysozoa</taxon>
        <taxon>Arthropoda</taxon>
        <taxon>Hexapoda</taxon>
        <taxon>Insecta</taxon>
        <taxon>Pterygota</taxon>
        <taxon>Neoptera</taxon>
        <taxon>Endopterygota</taxon>
        <taxon>Diptera</taxon>
        <taxon>Nematocera</taxon>
        <taxon>Culicoidea</taxon>
        <taxon>Culicidae</taxon>
        <taxon>Anophelinae</taxon>
        <taxon>Anopheles</taxon>
    </lineage>
</organism>
<dbReference type="VEuPathDB" id="VectorBase:AATE001538"/>
<reference evidence="2" key="1">
    <citation type="submission" date="2022-08" db="UniProtKB">
        <authorList>
            <consortium name="EnsemblMetazoa"/>
        </authorList>
    </citation>
    <scope>IDENTIFICATION</scope>
    <source>
        <strain evidence="2">EBRO</strain>
    </source>
</reference>
<feature type="compositionally biased region" description="Low complexity" evidence="1">
    <location>
        <begin position="170"/>
        <end position="185"/>
    </location>
</feature>
<feature type="region of interest" description="Disordered" evidence="1">
    <location>
        <begin position="77"/>
        <end position="96"/>
    </location>
</feature>